<reference evidence="1" key="1">
    <citation type="journal article" date="2019" name="bioRxiv">
        <title>The Genome of the Zebra Mussel, Dreissena polymorpha: A Resource for Invasive Species Research.</title>
        <authorList>
            <person name="McCartney M.A."/>
            <person name="Auch B."/>
            <person name="Kono T."/>
            <person name="Mallez S."/>
            <person name="Zhang Y."/>
            <person name="Obille A."/>
            <person name="Becker A."/>
            <person name="Abrahante J.E."/>
            <person name="Garbe J."/>
            <person name="Badalamenti J.P."/>
            <person name="Herman A."/>
            <person name="Mangelson H."/>
            <person name="Liachko I."/>
            <person name="Sullivan S."/>
            <person name="Sone E.D."/>
            <person name="Koren S."/>
            <person name="Silverstein K.A.T."/>
            <person name="Beckman K.B."/>
            <person name="Gohl D.M."/>
        </authorList>
    </citation>
    <scope>NUCLEOTIDE SEQUENCE</scope>
    <source>
        <strain evidence="1">Duluth1</strain>
        <tissue evidence="1">Whole animal</tissue>
    </source>
</reference>
<comment type="caution">
    <text evidence="1">The sequence shown here is derived from an EMBL/GenBank/DDBJ whole genome shotgun (WGS) entry which is preliminary data.</text>
</comment>
<evidence type="ECO:0000313" key="2">
    <source>
        <dbReference type="Proteomes" id="UP000828390"/>
    </source>
</evidence>
<dbReference type="EMBL" id="JAIWYP010000008">
    <property type="protein sequence ID" value="KAH3787517.1"/>
    <property type="molecule type" value="Genomic_DNA"/>
</dbReference>
<keyword evidence="2" id="KW-1185">Reference proteome</keyword>
<organism evidence="1 2">
    <name type="scientific">Dreissena polymorpha</name>
    <name type="common">Zebra mussel</name>
    <name type="synonym">Mytilus polymorpha</name>
    <dbReference type="NCBI Taxonomy" id="45954"/>
    <lineage>
        <taxon>Eukaryota</taxon>
        <taxon>Metazoa</taxon>
        <taxon>Spiralia</taxon>
        <taxon>Lophotrochozoa</taxon>
        <taxon>Mollusca</taxon>
        <taxon>Bivalvia</taxon>
        <taxon>Autobranchia</taxon>
        <taxon>Heteroconchia</taxon>
        <taxon>Euheterodonta</taxon>
        <taxon>Imparidentia</taxon>
        <taxon>Neoheterodontei</taxon>
        <taxon>Myida</taxon>
        <taxon>Dreissenoidea</taxon>
        <taxon>Dreissenidae</taxon>
        <taxon>Dreissena</taxon>
    </lineage>
</organism>
<dbReference type="Proteomes" id="UP000828390">
    <property type="component" value="Unassembled WGS sequence"/>
</dbReference>
<accession>A0A9D4F117</accession>
<gene>
    <name evidence="1" type="ORF">DPMN_165641</name>
</gene>
<dbReference type="AlphaFoldDB" id="A0A9D4F117"/>
<protein>
    <submittedName>
        <fullName evidence="1">Uncharacterized protein</fullName>
    </submittedName>
</protein>
<reference evidence="1" key="2">
    <citation type="submission" date="2020-11" db="EMBL/GenBank/DDBJ databases">
        <authorList>
            <person name="McCartney M.A."/>
            <person name="Auch B."/>
            <person name="Kono T."/>
            <person name="Mallez S."/>
            <person name="Becker A."/>
            <person name="Gohl D.M."/>
            <person name="Silverstein K.A.T."/>
            <person name="Koren S."/>
            <person name="Bechman K.B."/>
            <person name="Herman A."/>
            <person name="Abrahante J.E."/>
            <person name="Garbe J."/>
        </authorList>
    </citation>
    <scope>NUCLEOTIDE SEQUENCE</scope>
    <source>
        <strain evidence="1">Duluth1</strain>
        <tissue evidence="1">Whole animal</tissue>
    </source>
</reference>
<name>A0A9D4F117_DREPO</name>
<sequence>MPEACPASRRGQCKLHHNCVHAIKKAFMPEACPASRRGQCELHHNQNVRESE</sequence>
<proteinExistence type="predicted"/>
<evidence type="ECO:0000313" key="1">
    <source>
        <dbReference type="EMBL" id="KAH3787517.1"/>
    </source>
</evidence>